<evidence type="ECO:0000256" key="2">
    <source>
        <dbReference type="ARBA" id="ARBA00005381"/>
    </source>
</evidence>
<sequence length="699" mass="79897">MFSINRFKGMTISIRVSIITLFVLLLSLVGFSIISVEYLALDKILSASTKKLIEQSSLLVKERLHAYILPLNHHLIEMKKMIEKGVINPDNQKQLDGFFIETINDEPEIFMIYYGTVDGNFFGVDRARSGKLSVTHIINSRKPPYRINYKIDDQYKMTKSDVVLNHYDPRTRLWYRQAVEAGKPVWTDVYQFFVLSNQLDFEPGITAAVPVYNKQGQIQGVVAMDLTVDGLQKFIQKLDVTDNALILIMNRHRQIIAYHDPLHRVDLSQKTLDRELMEKYKLPFPSFNLENHQSLVTSFKKDGKDYFLAYQHISDKRSDVFWQIIIIVPADDVLVPLKKASLRTVLVALLILLIGIIIVRLISLRISRPIIQLANDAQRITKLDLTPKPALKTIITEIRYLDKSLQTMRSSLTSFQRYVPSSLVKKLMRTSKIAEVGGENKNITVLFSDIKDFTGLSEKTDPKMLMNYLSEFFQSMTDSVIHHHGTLDKYIGDAVMAFWNAPLTDNEHARHACQSAMDMIAAVAKLNEKNIEKGSPTINIRIGIHSGQAVVGNVGSSDRLSYTALGDTVNMASRLETINKLYNTRVIVSHATFQQTEKYFTFRLIDEVAVRGKQESSKIYELITEINIPNLDQHKKEFLEAFAAYQSGKWHESLALFKKLTPAYKNDPLAAVYIERCQFLLNLPPEHWDGVWHVESSIH</sequence>
<dbReference type="Pfam" id="PF02743">
    <property type="entry name" value="dCache_1"/>
    <property type="match status" value="1"/>
</dbReference>
<dbReference type="Gene3D" id="3.30.450.20">
    <property type="entry name" value="PAS domain"/>
    <property type="match status" value="2"/>
</dbReference>
<evidence type="ECO:0000256" key="5">
    <source>
        <dbReference type="ARBA" id="ARBA00022989"/>
    </source>
</evidence>
<dbReference type="STRING" id="452.Lspi_2373"/>
<dbReference type="InterPro" id="IPR029787">
    <property type="entry name" value="Nucleotide_cyclase"/>
</dbReference>
<dbReference type="Pfam" id="PF00211">
    <property type="entry name" value="Guanylate_cyc"/>
    <property type="match status" value="1"/>
</dbReference>
<evidence type="ECO:0000313" key="11">
    <source>
        <dbReference type="Proteomes" id="UP000054877"/>
    </source>
</evidence>
<dbReference type="InterPro" id="IPR001054">
    <property type="entry name" value="A/G_cyclase"/>
</dbReference>
<dbReference type="GO" id="GO:0005886">
    <property type="term" value="C:plasma membrane"/>
    <property type="evidence" value="ECO:0007669"/>
    <property type="project" value="UniProtKB-SubCell"/>
</dbReference>
<feature type="transmembrane region" description="Helical" evidence="7">
    <location>
        <begin position="344"/>
        <end position="363"/>
    </location>
</feature>
<dbReference type="PANTHER" id="PTHR43081">
    <property type="entry name" value="ADENYLATE CYCLASE, TERMINAL-DIFFERENTIATION SPECIFIC-RELATED"/>
    <property type="match status" value="1"/>
</dbReference>
<feature type="domain" description="Guanylate cyclase" evidence="8">
    <location>
        <begin position="444"/>
        <end position="576"/>
    </location>
</feature>
<evidence type="ECO:0000256" key="6">
    <source>
        <dbReference type="ARBA" id="ARBA00023136"/>
    </source>
</evidence>
<dbReference type="PANTHER" id="PTHR43081:SF1">
    <property type="entry name" value="ADENYLATE CYCLASE, TERMINAL-DIFFERENTIATION SPECIFIC"/>
    <property type="match status" value="1"/>
</dbReference>
<evidence type="ECO:0000259" key="8">
    <source>
        <dbReference type="PROSITE" id="PS50125"/>
    </source>
</evidence>
<dbReference type="AlphaFoldDB" id="A0A0W0YYM2"/>
<dbReference type="GO" id="GO:0004016">
    <property type="term" value="F:adenylate cyclase activity"/>
    <property type="evidence" value="ECO:0007669"/>
    <property type="project" value="UniProtKB-ARBA"/>
</dbReference>
<organism evidence="10 11">
    <name type="scientific">Legionella spiritensis</name>
    <dbReference type="NCBI Taxonomy" id="452"/>
    <lineage>
        <taxon>Bacteria</taxon>
        <taxon>Pseudomonadati</taxon>
        <taxon>Pseudomonadota</taxon>
        <taxon>Gammaproteobacteria</taxon>
        <taxon>Legionellales</taxon>
        <taxon>Legionellaceae</taxon>
        <taxon>Legionella</taxon>
    </lineage>
</organism>
<comment type="similarity">
    <text evidence="2">Belongs to the adenylyl cyclase class-3 family.</text>
</comment>
<dbReference type="FunFam" id="3.30.70.1230:FF:000016">
    <property type="entry name" value="Adenylate/guanylate cyclase domain-containing protein"/>
    <property type="match status" value="1"/>
</dbReference>
<keyword evidence="3" id="KW-1003">Cell membrane</keyword>
<feature type="transmembrane region" description="Helical" evidence="7">
    <location>
        <begin position="12"/>
        <end position="34"/>
    </location>
</feature>
<keyword evidence="11" id="KW-1185">Reference proteome</keyword>
<gene>
    <name evidence="10" type="ORF">Lspi_2373</name>
</gene>
<dbReference type="GO" id="GO:0006171">
    <property type="term" value="P:cAMP biosynthetic process"/>
    <property type="evidence" value="ECO:0007669"/>
    <property type="project" value="TreeGrafter"/>
</dbReference>
<dbReference type="PROSITE" id="PS50125">
    <property type="entry name" value="GUANYLATE_CYCLASE_2"/>
    <property type="match status" value="1"/>
</dbReference>
<evidence type="ECO:0000259" key="9">
    <source>
        <dbReference type="PROSITE" id="PS50885"/>
    </source>
</evidence>
<comment type="subcellular location">
    <subcellularLocation>
        <location evidence="1">Cell membrane</location>
        <topology evidence="1">Multi-pass membrane protein</topology>
    </subcellularLocation>
</comment>
<accession>A0A0W0YYM2</accession>
<keyword evidence="4 7" id="KW-0812">Transmembrane</keyword>
<dbReference type="InterPro" id="IPR050697">
    <property type="entry name" value="Adenylyl/Guanylyl_Cyclase_3/4"/>
</dbReference>
<keyword evidence="5 7" id="KW-1133">Transmembrane helix</keyword>
<dbReference type="PATRIC" id="fig|452.5.peg.2617"/>
<dbReference type="CDD" id="cd12913">
    <property type="entry name" value="PDC1_MCP_like"/>
    <property type="match status" value="1"/>
</dbReference>
<dbReference type="CDD" id="cd07302">
    <property type="entry name" value="CHD"/>
    <property type="match status" value="1"/>
</dbReference>
<dbReference type="Gene3D" id="3.30.70.1230">
    <property type="entry name" value="Nucleotide cyclase"/>
    <property type="match status" value="1"/>
</dbReference>
<dbReference type="PROSITE" id="PS50885">
    <property type="entry name" value="HAMP"/>
    <property type="match status" value="1"/>
</dbReference>
<dbReference type="Gene3D" id="6.10.340.10">
    <property type="match status" value="1"/>
</dbReference>
<dbReference type="InterPro" id="IPR033479">
    <property type="entry name" value="dCache_1"/>
</dbReference>
<evidence type="ECO:0000256" key="7">
    <source>
        <dbReference type="SAM" id="Phobius"/>
    </source>
</evidence>
<dbReference type="SMART" id="SM00044">
    <property type="entry name" value="CYCc"/>
    <property type="match status" value="1"/>
</dbReference>
<keyword evidence="6 7" id="KW-0472">Membrane</keyword>
<dbReference type="InterPro" id="IPR003660">
    <property type="entry name" value="HAMP_dom"/>
</dbReference>
<comment type="caution">
    <text evidence="10">The sequence shown here is derived from an EMBL/GenBank/DDBJ whole genome shotgun (WGS) entry which is preliminary data.</text>
</comment>
<dbReference type="GO" id="GO:0035556">
    <property type="term" value="P:intracellular signal transduction"/>
    <property type="evidence" value="ECO:0007669"/>
    <property type="project" value="InterPro"/>
</dbReference>
<feature type="domain" description="HAMP" evidence="9">
    <location>
        <begin position="364"/>
        <end position="417"/>
    </location>
</feature>
<proteinExistence type="inferred from homology"/>
<dbReference type="SUPFAM" id="SSF55073">
    <property type="entry name" value="Nucleotide cyclase"/>
    <property type="match status" value="1"/>
</dbReference>
<name>A0A0W0YYM2_LEGSP</name>
<evidence type="ECO:0000256" key="3">
    <source>
        <dbReference type="ARBA" id="ARBA00022475"/>
    </source>
</evidence>
<evidence type="ECO:0000313" key="10">
    <source>
        <dbReference type="EMBL" id="KTD61743.1"/>
    </source>
</evidence>
<protein>
    <submittedName>
        <fullName evidence="10">Adenylate cyclase</fullName>
    </submittedName>
</protein>
<evidence type="ECO:0000256" key="4">
    <source>
        <dbReference type="ARBA" id="ARBA00022692"/>
    </source>
</evidence>
<dbReference type="EMBL" id="LNYX01000031">
    <property type="protein sequence ID" value="KTD61743.1"/>
    <property type="molecule type" value="Genomic_DNA"/>
</dbReference>
<reference evidence="10 11" key="1">
    <citation type="submission" date="2015-11" db="EMBL/GenBank/DDBJ databases">
        <title>Genomic analysis of 38 Legionella species identifies large and diverse effector repertoires.</title>
        <authorList>
            <person name="Burstein D."/>
            <person name="Amaro F."/>
            <person name="Zusman T."/>
            <person name="Lifshitz Z."/>
            <person name="Cohen O."/>
            <person name="Gilbert J.A."/>
            <person name="Pupko T."/>
            <person name="Shuman H.A."/>
            <person name="Segal G."/>
        </authorList>
    </citation>
    <scope>NUCLEOTIDE SEQUENCE [LARGE SCALE GENOMIC DNA]</scope>
    <source>
        <strain evidence="10 11">Mt.St.Helens-9</strain>
    </source>
</reference>
<evidence type="ECO:0000256" key="1">
    <source>
        <dbReference type="ARBA" id="ARBA00004651"/>
    </source>
</evidence>
<dbReference type="Proteomes" id="UP000054877">
    <property type="component" value="Unassembled WGS sequence"/>
</dbReference>